<dbReference type="GO" id="GO:0007017">
    <property type="term" value="P:microtubule-based process"/>
    <property type="evidence" value="ECO:0007669"/>
    <property type="project" value="InterPro"/>
</dbReference>
<comment type="caution">
    <text evidence="7">The sequence shown here is derived from an EMBL/GenBank/DDBJ whole genome shotgun (WGS) entry which is preliminary data.</text>
</comment>
<evidence type="ECO:0000259" key="5">
    <source>
        <dbReference type="SMART" id="SM00864"/>
    </source>
</evidence>
<feature type="domain" description="Tubulin/FtsZ 2-layer sandwich" evidence="6">
    <location>
        <begin position="280"/>
        <end position="403"/>
    </location>
</feature>
<evidence type="ECO:0000313" key="8">
    <source>
        <dbReference type="Proteomes" id="UP000037460"/>
    </source>
</evidence>
<dbReference type="GO" id="GO:0051301">
    <property type="term" value="P:cell division"/>
    <property type="evidence" value="ECO:0007669"/>
    <property type="project" value="UniProtKB-KW"/>
</dbReference>
<organism evidence="7 8">
    <name type="scientific">Chrysochromulina tobinii</name>
    <dbReference type="NCBI Taxonomy" id="1460289"/>
    <lineage>
        <taxon>Eukaryota</taxon>
        <taxon>Haptista</taxon>
        <taxon>Haptophyta</taxon>
        <taxon>Prymnesiophyceae</taxon>
        <taxon>Prymnesiales</taxon>
        <taxon>Chrysochromulinaceae</taxon>
        <taxon>Chrysochromulina</taxon>
    </lineage>
</organism>
<evidence type="ECO:0000256" key="4">
    <source>
        <dbReference type="SAM" id="SignalP"/>
    </source>
</evidence>
<dbReference type="GO" id="GO:0048285">
    <property type="term" value="P:organelle fission"/>
    <property type="evidence" value="ECO:0007669"/>
    <property type="project" value="TreeGrafter"/>
</dbReference>
<dbReference type="InterPro" id="IPR003008">
    <property type="entry name" value="Tubulin_FtsZ_GTPase"/>
</dbReference>
<feature type="signal peptide" evidence="4">
    <location>
        <begin position="1"/>
        <end position="17"/>
    </location>
</feature>
<dbReference type="InterPro" id="IPR037103">
    <property type="entry name" value="Tubulin/FtsZ-like_C"/>
</dbReference>
<dbReference type="PROSITE" id="PS00227">
    <property type="entry name" value="TUBULIN"/>
    <property type="match status" value="1"/>
</dbReference>
<dbReference type="NCBIfam" id="TIGR00065">
    <property type="entry name" value="ftsZ"/>
    <property type="match status" value="1"/>
</dbReference>
<dbReference type="GO" id="GO:0005874">
    <property type="term" value="C:microtubule"/>
    <property type="evidence" value="ECO:0007669"/>
    <property type="project" value="InterPro"/>
</dbReference>
<evidence type="ECO:0000259" key="6">
    <source>
        <dbReference type="SMART" id="SM00865"/>
    </source>
</evidence>
<dbReference type="SUPFAM" id="SSF52490">
    <property type="entry name" value="Tubulin nucleotide-binding domain-like"/>
    <property type="match status" value="1"/>
</dbReference>
<sequence length="410" mass="41826">MRALLVLAVLTLRGVSGFTTSAASGFATGTSVASGAAAVALSHRRSGALAMQEGEFKGVDYVPPQTTSKPIRPTSPGMSPCSIKVIGVGGGGGNTINRLATPGDLERSTFLEYVACNTDVQALAGSMADTTIQLGKNQARGLGAGGIPAVGRASAIDAAAEIEQLVAGTDMIFVTAGMGGGTGSGAAPVVAELAKAAGCLTVGIVTKPFSFEGRRRMNQAIEAIEALEAQVDILIVVSNDKLLEIVPEGVPLQEAFSMADEILRQGITGISDIVIKPGLINVDFADVRAVRAVRAVMTDAGPALMGIGRGFGKTRARDAALAAISSPLLDFPIERAKGVVFTITGNSDMSLQEVNEVASVISNICAEDANIIFGTSVDETYGDEISVTVVATSFDVPPEAVVASSRSKAD</sequence>
<dbReference type="InterPro" id="IPR020805">
    <property type="entry name" value="Cell_div_FtsZ_CS"/>
</dbReference>
<keyword evidence="7" id="KW-0131">Cell cycle</keyword>
<dbReference type="Pfam" id="PF12327">
    <property type="entry name" value="FtsZ_C"/>
    <property type="match status" value="1"/>
</dbReference>
<dbReference type="Gene3D" id="3.30.1330.20">
    <property type="entry name" value="Tubulin/FtsZ, C-terminal domain"/>
    <property type="match status" value="1"/>
</dbReference>
<dbReference type="InterPro" id="IPR017975">
    <property type="entry name" value="Tubulin_CS"/>
</dbReference>
<name>A0A0M0LQ05_9EUKA</name>
<dbReference type="SUPFAM" id="SSF55307">
    <property type="entry name" value="Tubulin C-terminal domain-like"/>
    <property type="match status" value="1"/>
</dbReference>
<dbReference type="AlphaFoldDB" id="A0A0M0LQ05"/>
<dbReference type="HAMAP" id="MF_00909">
    <property type="entry name" value="FtsZ"/>
    <property type="match status" value="1"/>
</dbReference>
<dbReference type="InterPro" id="IPR018316">
    <property type="entry name" value="Tubulin/FtsZ_2-layer-sand-dom"/>
</dbReference>
<dbReference type="PRINTS" id="PR00423">
    <property type="entry name" value="CELLDVISFTSZ"/>
</dbReference>
<dbReference type="GO" id="GO:0005525">
    <property type="term" value="F:GTP binding"/>
    <property type="evidence" value="ECO:0007669"/>
    <property type="project" value="UniProtKB-KW"/>
</dbReference>
<keyword evidence="3" id="KW-0342">GTP-binding</keyword>
<evidence type="ECO:0000313" key="7">
    <source>
        <dbReference type="EMBL" id="KOO53150.1"/>
    </source>
</evidence>
<keyword evidence="8" id="KW-1185">Reference proteome</keyword>
<evidence type="ECO:0000256" key="2">
    <source>
        <dbReference type="ARBA" id="ARBA00022741"/>
    </source>
</evidence>
<dbReference type="PANTHER" id="PTHR30314">
    <property type="entry name" value="CELL DIVISION PROTEIN FTSZ-RELATED"/>
    <property type="match status" value="1"/>
</dbReference>
<dbReference type="GO" id="GO:0032153">
    <property type="term" value="C:cell division site"/>
    <property type="evidence" value="ECO:0007669"/>
    <property type="project" value="TreeGrafter"/>
</dbReference>
<evidence type="ECO:0000256" key="3">
    <source>
        <dbReference type="ARBA" id="ARBA00023134"/>
    </source>
</evidence>
<gene>
    <name evidence="7" type="ORF">Ctob_011344</name>
</gene>
<feature type="non-terminal residue" evidence="7">
    <location>
        <position position="410"/>
    </location>
</feature>
<dbReference type="InterPro" id="IPR008280">
    <property type="entry name" value="Tub_FtsZ_C"/>
</dbReference>
<protein>
    <submittedName>
        <fullName evidence="7">Cell division protein</fullName>
    </submittedName>
</protein>
<dbReference type="CDD" id="cd02201">
    <property type="entry name" value="FtsZ_type1"/>
    <property type="match status" value="1"/>
</dbReference>
<dbReference type="SMART" id="SM00864">
    <property type="entry name" value="Tubulin"/>
    <property type="match status" value="1"/>
</dbReference>
<keyword evidence="7" id="KW-0132">Cell division</keyword>
<evidence type="ECO:0000256" key="1">
    <source>
        <dbReference type="ARBA" id="ARBA00009690"/>
    </source>
</evidence>
<dbReference type="OrthoDB" id="70257at2759"/>
<dbReference type="SMART" id="SM00865">
    <property type="entry name" value="Tubulin_C"/>
    <property type="match status" value="1"/>
</dbReference>
<dbReference type="PROSITE" id="PS01134">
    <property type="entry name" value="FTSZ_1"/>
    <property type="match status" value="1"/>
</dbReference>
<dbReference type="GO" id="GO:0005737">
    <property type="term" value="C:cytoplasm"/>
    <property type="evidence" value="ECO:0007669"/>
    <property type="project" value="TreeGrafter"/>
</dbReference>
<dbReference type="InterPro" id="IPR024757">
    <property type="entry name" value="FtsZ_C"/>
</dbReference>
<feature type="domain" description="Tubulin/FtsZ GTPase" evidence="5">
    <location>
        <begin position="82"/>
        <end position="278"/>
    </location>
</feature>
<feature type="chain" id="PRO_5005603469" evidence="4">
    <location>
        <begin position="18"/>
        <end position="410"/>
    </location>
</feature>
<keyword evidence="4" id="KW-0732">Signal</keyword>
<dbReference type="FunFam" id="3.40.50.1440:FF:000001">
    <property type="entry name" value="Cell division protein FtsZ"/>
    <property type="match status" value="1"/>
</dbReference>
<keyword evidence="2" id="KW-0547">Nucleotide-binding</keyword>
<accession>A0A0M0LQ05</accession>
<reference evidence="8" key="1">
    <citation type="journal article" date="2015" name="PLoS Genet.">
        <title>Genome Sequence and Transcriptome Analyses of Chrysochromulina tobin: Metabolic Tools for Enhanced Algal Fitness in the Prominent Order Prymnesiales (Haptophyceae).</title>
        <authorList>
            <person name="Hovde B.T."/>
            <person name="Deodato C.R."/>
            <person name="Hunsperger H.M."/>
            <person name="Ryken S.A."/>
            <person name="Yost W."/>
            <person name="Jha R.K."/>
            <person name="Patterson J."/>
            <person name="Monnat R.J. Jr."/>
            <person name="Barlow S.B."/>
            <person name="Starkenburg S.R."/>
            <person name="Cattolico R.A."/>
        </authorList>
    </citation>
    <scope>NUCLEOTIDE SEQUENCE</scope>
    <source>
        <strain evidence="8">CCMP291</strain>
    </source>
</reference>
<proteinExistence type="inferred from homology"/>
<dbReference type="PANTHER" id="PTHR30314:SF3">
    <property type="entry name" value="MITOCHONDRIAL DIVISION PROTEIN FSZA"/>
    <property type="match status" value="1"/>
</dbReference>
<dbReference type="GO" id="GO:0003924">
    <property type="term" value="F:GTPase activity"/>
    <property type="evidence" value="ECO:0007669"/>
    <property type="project" value="InterPro"/>
</dbReference>
<comment type="similarity">
    <text evidence="1">Belongs to the FtsZ family.</text>
</comment>
<dbReference type="Pfam" id="PF00091">
    <property type="entry name" value="Tubulin"/>
    <property type="match status" value="1"/>
</dbReference>
<dbReference type="InterPro" id="IPR000158">
    <property type="entry name" value="Cell_div_FtsZ"/>
</dbReference>
<dbReference type="PROSITE" id="PS01135">
    <property type="entry name" value="FTSZ_2"/>
    <property type="match status" value="1"/>
</dbReference>
<dbReference type="Proteomes" id="UP000037460">
    <property type="component" value="Unassembled WGS sequence"/>
</dbReference>
<dbReference type="Gene3D" id="3.40.50.1440">
    <property type="entry name" value="Tubulin/FtsZ, GTPase domain"/>
    <property type="match status" value="1"/>
</dbReference>
<dbReference type="InterPro" id="IPR036525">
    <property type="entry name" value="Tubulin/FtsZ_GTPase_sf"/>
</dbReference>
<dbReference type="InterPro" id="IPR045061">
    <property type="entry name" value="FtsZ/CetZ"/>
</dbReference>
<dbReference type="EMBL" id="JWZX01000358">
    <property type="protein sequence ID" value="KOO53150.1"/>
    <property type="molecule type" value="Genomic_DNA"/>
</dbReference>